<comment type="caution">
    <text evidence="1">The sequence shown here is derived from an EMBL/GenBank/DDBJ whole genome shotgun (WGS) entry which is preliminary data.</text>
</comment>
<evidence type="ECO:0000313" key="1">
    <source>
        <dbReference type="EMBL" id="PWG01247.1"/>
    </source>
</evidence>
<protein>
    <recommendedName>
        <fullName evidence="3">Phytoene synthase</fullName>
    </recommendedName>
</protein>
<name>A0A2U2IYW1_9SPHN</name>
<reference evidence="1 2" key="1">
    <citation type="submission" date="2018-05" db="EMBL/GenBank/DDBJ databases">
        <title>Genome of Sphingosinicella humi QZX222.</title>
        <authorList>
            <person name="Qiao Z."/>
            <person name="Wang G."/>
        </authorList>
    </citation>
    <scope>NUCLEOTIDE SEQUENCE [LARGE SCALE GENOMIC DNA]</scope>
    <source>
        <strain evidence="1 2">QZX222</strain>
    </source>
</reference>
<dbReference type="SUPFAM" id="SSF48576">
    <property type="entry name" value="Terpenoid synthases"/>
    <property type="match status" value="1"/>
</dbReference>
<dbReference type="Pfam" id="PF00494">
    <property type="entry name" value="SQS_PSY"/>
    <property type="match status" value="1"/>
</dbReference>
<dbReference type="AlphaFoldDB" id="A0A2U2IYW1"/>
<accession>A0A2U2IYW1</accession>
<dbReference type="InterPro" id="IPR002060">
    <property type="entry name" value="Squ/phyt_synthse"/>
</dbReference>
<evidence type="ECO:0000313" key="2">
    <source>
        <dbReference type="Proteomes" id="UP000245916"/>
    </source>
</evidence>
<organism evidence="1 2">
    <name type="scientific">Allosphingosinicella humi</name>
    <dbReference type="NCBI Taxonomy" id="2068657"/>
    <lineage>
        <taxon>Bacteria</taxon>
        <taxon>Pseudomonadati</taxon>
        <taxon>Pseudomonadota</taxon>
        <taxon>Alphaproteobacteria</taxon>
        <taxon>Sphingomonadales</taxon>
        <taxon>Sphingomonadaceae</taxon>
        <taxon>Allosphingosinicella</taxon>
    </lineage>
</organism>
<dbReference type="InterPro" id="IPR008949">
    <property type="entry name" value="Isoprenoid_synthase_dom_sf"/>
</dbReference>
<dbReference type="EMBL" id="QFFF01000002">
    <property type="protein sequence ID" value="PWG01247.1"/>
    <property type="molecule type" value="Genomic_DNA"/>
</dbReference>
<keyword evidence="2" id="KW-1185">Reference proteome</keyword>
<gene>
    <name evidence="1" type="ORF">DF286_14040</name>
</gene>
<sequence>MTPLDPDRTLALSYVPAKRRAPVEALWRLDAALGAVLAGGREPLISQIKLAWWREALEKLDREKAPAEPVLQTLAEHVVPIISGAALSDLEQGWAVLLSPDPLSPTDLDRYAARGRVLFRYSAELLGGLANEAVERSGEIWALADLARHSGEPDATAALERAGRLEVSDHRWRAALRPLGMLWALARRDVEHGRGRLEPQGSPGRMMRMLRHRFTGR</sequence>
<dbReference type="Proteomes" id="UP000245916">
    <property type="component" value="Unassembled WGS sequence"/>
</dbReference>
<evidence type="ECO:0008006" key="3">
    <source>
        <dbReference type="Google" id="ProtNLM"/>
    </source>
</evidence>
<proteinExistence type="predicted"/>